<feature type="compositionally biased region" description="Basic and acidic residues" evidence="2">
    <location>
        <begin position="25"/>
        <end position="35"/>
    </location>
</feature>
<dbReference type="PANTHER" id="PTHR33346">
    <property type="entry name" value="DEHYDRIN XERO 2-RELATED"/>
    <property type="match status" value="1"/>
</dbReference>
<sequence length="223" mass="23624">MAEYNQQGGIMGQEERRPVSTYNAHQDEFGFKEGNDYPVGEGQKLNQQGPDQTQGYGDQETGETFQDAPDRMTGYGDTDNGVGGPKSGYGASKEGAAYDHPTSEQTQFGLEGKSGYGHEGADPTLGQTDTSSYGAVDPFASKFDDSPRSNTETAPAGDGWSREDTSSTHGAKKDGLLNKVKEKLPGQHNTATGTGNLDSPPKKGMMEKIKEKLPGHHGTGSGV</sequence>
<dbReference type="PROSITE" id="PS00823">
    <property type="entry name" value="DEHYDRIN_2"/>
    <property type="match status" value="1"/>
</dbReference>
<feature type="compositionally biased region" description="Basic and acidic residues" evidence="2">
    <location>
        <begin position="200"/>
        <end position="214"/>
    </location>
</feature>
<proteinExistence type="inferred from homology"/>
<reference evidence="3" key="1">
    <citation type="submission" date="2020-06" db="EMBL/GenBank/DDBJ databases">
        <title>WGS assembly of Ceratodon purpureus strain R40.</title>
        <authorList>
            <person name="Carey S.B."/>
            <person name="Jenkins J."/>
            <person name="Shu S."/>
            <person name="Lovell J.T."/>
            <person name="Sreedasyam A."/>
            <person name="Maumus F."/>
            <person name="Tiley G.P."/>
            <person name="Fernandez-Pozo N."/>
            <person name="Barry K."/>
            <person name="Chen C."/>
            <person name="Wang M."/>
            <person name="Lipzen A."/>
            <person name="Daum C."/>
            <person name="Saski C.A."/>
            <person name="Payton A.C."/>
            <person name="Mcbreen J.C."/>
            <person name="Conrad R.E."/>
            <person name="Kollar L.M."/>
            <person name="Olsson S."/>
            <person name="Huttunen S."/>
            <person name="Landis J.B."/>
            <person name="Wickett N.J."/>
            <person name="Johnson M.G."/>
            <person name="Rensing S.A."/>
            <person name="Grimwood J."/>
            <person name="Schmutz J."/>
            <person name="Mcdaniel S.F."/>
        </authorList>
    </citation>
    <scope>NUCLEOTIDE SEQUENCE</scope>
    <source>
        <strain evidence="3">R40</strain>
    </source>
</reference>
<evidence type="ECO:0000256" key="1">
    <source>
        <dbReference type="ARBA" id="ARBA00008403"/>
    </source>
</evidence>
<comment type="caution">
    <text evidence="3">The sequence shown here is derived from an EMBL/GenBank/DDBJ whole genome shotgun (WGS) entry which is preliminary data.</text>
</comment>
<evidence type="ECO:0008006" key="5">
    <source>
        <dbReference type="Google" id="ProtNLM"/>
    </source>
</evidence>
<dbReference type="InterPro" id="IPR000167">
    <property type="entry name" value="Dehydrin"/>
</dbReference>
<evidence type="ECO:0000313" key="3">
    <source>
        <dbReference type="EMBL" id="KAG0591169.1"/>
    </source>
</evidence>
<name>A0A8T0J866_CERPU</name>
<feature type="region of interest" description="Disordered" evidence="2">
    <location>
        <begin position="1"/>
        <end position="223"/>
    </location>
</feature>
<dbReference type="InterPro" id="IPR030513">
    <property type="entry name" value="Dehydrin_CS"/>
</dbReference>
<protein>
    <recommendedName>
        <fullName evidence="5">Dehydrin</fullName>
    </recommendedName>
</protein>
<dbReference type="PANTHER" id="PTHR33346:SF42">
    <property type="entry name" value="DEHYDRIN XERO 1"/>
    <property type="match status" value="1"/>
</dbReference>
<feature type="compositionally biased region" description="Polar residues" evidence="2">
    <location>
        <begin position="44"/>
        <end position="56"/>
    </location>
</feature>
<gene>
    <name evidence="3" type="ORF">KC19_1G155300</name>
</gene>
<comment type="similarity">
    <text evidence="1">Belongs to the plant dehydrin family.</text>
</comment>
<accession>A0A8T0J866</accession>
<keyword evidence="4" id="KW-1185">Reference proteome</keyword>
<dbReference type="EMBL" id="CM026421">
    <property type="protein sequence ID" value="KAG0591169.1"/>
    <property type="molecule type" value="Genomic_DNA"/>
</dbReference>
<feature type="compositionally biased region" description="Polar residues" evidence="2">
    <location>
        <begin position="187"/>
        <end position="197"/>
    </location>
</feature>
<evidence type="ECO:0000256" key="2">
    <source>
        <dbReference type="SAM" id="MobiDB-lite"/>
    </source>
</evidence>
<dbReference type="Proteomes" id="UP000822688">
    <property type="component" value="Chromosome 1"/>
</dbReference>
<feature type="compositionally biased region" description="Basic and acidic residues" evidence="2">
    <location>
        <begin position="160"/>
        <end position="185"/>
    </location>
</feature>
<organism evidence="3 4">
    <name type="scientific">Ceratodon purpureus</name>
    <name type="common">Fire moss</name>
    <name type="synonym">Dicranum purpureum</name>
    <dbReference type="NCBI Taxonomy" id="3225"/>
    <lineage>
        <taxon>Eukaryota</taxon>
        <taxon>Viridiplantae</taxon>
        <taxon>Streptophyta</taxon>
        <taxon>Embryophyta</taxon>
        <taxon>Bryophyta</taxon>
        <taxon>Bryophytina</taxon>
        <taxon>Bryopsida</taxon>
        <taxon>Dicranidae</taxon>
        <taxon>Pseudoditrichales</taxon>
        <taxon>Ditrichaceae</taxon>
        <taxon>Ceratodon</taxon>
    </lineage>
</organism>
<dbReference type="AlphaFoldDB" id="A0A8T0J866"/>
<dbReference type="GO" id="GO:0009415">
    <property type="term" value="P:response to water"/>
    <property type="evidence" value="ECO:0007669"/>
    <property type="project" value="InterPro"/>
</dbReference>
<evidence type="ECO:0000313" key="4">
    <source>
        <dbReference type="Proteomes" id="UP000822688"/>
    </source>
</evidence>